<reference evidence="1" key="1">
    <citation type="submission" date="2014-09" db="EMBL/GenBank/DDBJ databases">
        <authorList>
            <person name="Magalhaes I.L.F."/>
            <person name="Oliveira U."/>
            <person name="Santos F.R."/>
            <person name="Vidigal T.H.D.A."/>
            <person name="Brescovit A.D."/>
            <person name="Santos A.J."/>
        </authorList>
    </citation>
    <scope>NUCLEOTIDE SEQUENCE</scope>
    <source>
        <tissue evidence="1">Shoot tissue taken approximately 20 cm above the soil surface</tissue>
    </source>
</reference>
<dbReference type="AlphaFoldDB" id="A0A0A9H5U7"/>
<accession>A0A0A9H5U7</accession>
<organism evidence="1">
    <name type="scientific">Arundo donax</name>
    <name type="common">Giant reed</name>
    <name type="synonym">Donax arundinaceus</name>
    <dbReference type="NCBI Taxonomy" id="35708"/>
    <lineage>
        <taxon>Eukaryota</taxon>
        <taxon>Viridiplantae</taxon>
        <taxon>Streptophyta</taxon>
        <taxon>Embryophyta</taxon>
        <taxon>Tracheophyta</taxon>
        <taxon>Spermatophyta</taxon>
        <taxon>Magnoliopsida</taxon>
        <taxon>Liliopsida</taxon>
        <taxon>Poales</taxon>
        <taxon>Poaceae</taxon>
        <taxon>PACMAD clade</taxon>
        <taxon>Arundinoideae</taxon>
        <taxon>Arundineae</taxon>
        <taxon>Arundo</taxon>
    </lineage>
</organism>
<evidence type="ECO:0000313" key="1">
    <source>
        <dbReference type="EMBL" id="JAE31154.1"/>
    </source>
</evidence>
<dbReference type="EMBL" id="GBRH01166742">
    <property type="protein sequence ID" value="JAE31154.1"/>
    <property type="molecule type" value="Transcribed_RNA"/>
</dbReference>
<name>A0A0A9H5U7_ARUDO</name>
<reference evidence="1" key="2">
    <citation type="journal article" date="2015" name="Data Brief">
        <title>Shoot transcriptome of the giant reed, Arundo donax.</title>
        <authorList>
            <person name="Barrero R.A."/>
            <person name="Guerrero F.D."/>
            <person name="Moolhuijzen P."/>
            <person name="Goolsby J.A."/>
            <person name="Tidwell J."/>
            <person name="Bellgard S.E."/>
            <person name="Bellgard M.I."/>
        </authorList>
    </citation>
    <scope>NUCLEOTIDE SEQUENCE</scope>
    <source>
        <tissue evidence="1">Shoot tissue taken approximately 20 cm above the soil surface</tissue>
    </source>
</reference>
<protein>
    <submittedName>
        <fullName evidence="1">Lkrsdh1</fullName>
    </submittedName>
</protein>
<proteinExistence type="predicted"/>
<sequence length="45" mass="5051">MLLWRSHTGLHISRNSDLASAPEQKLEAPVVGASSLTHIIYYHLH</sequence>